<organism evidence="2 3">
    <name type="scientific">Castilleja foliolosa</name>
    <dbReference type="NCBI Taxonomy" id="1961234"/>
    <lineage>
        <taxon>Eukaryota</taxon>
        <taxon>Viridiplantae</taxon>
        <taxon>Streptophyta</taxon>
        <taxon>Embryophyta</taxon>
        <taxon>Tracheophyta</taxon>
        <taxon>Spermatophyta</taxon>
        <taxon>Magnoliopsida</taxon>
        <taxon>eudicotyledons</taxon>
        <taxon>Gunneridae</taxon>
        <taxon>Pentapetalae</taxon>
        <taxon>asterids</taxon>
        <taxon>lamiids</taxon>
        <taxon>Lamiales</taxon>
        <taxon>Orobanchaceae</taxon>
        <taxon>Pedicularideae</taxon>
        <taxon>Castillejinae</taxon>
        <taxon>Castilleja</taxon>
    </lineage>
</organism>
<feature type="compositionally biased region" description="Low complexity" evidence="1">
    <location>
        <begin position="63"/>
        <end position="74"/>
    </location>
</feature>
<keyword evidence="3" id="KW-1185">Reference proteome</keyword>
<proteinExistence type="predicted"/>
<name>A0ABD3DAX8_9LAMI</name>
<dbReference type="EMBL" id="JAVIJP010000018">
    <property type="protein sequence ID" value="KAL3639303.1"/>
    <property type="molecule type" value="Genomic_DNA"/>
</dbReference>
<dbReference type="AlphaFoldDB" id="A0ABD3DAX8"/>
<comment type="caution">
    <text evidence="2">The sequence shown here is derived from an EMBL/GenBank/DDBJ whole genome shotgun (WGS) entry which is preliminary data.</text>
</comment>
<evidence type="ECO:0000313" key="2">
    <source>
        <dbReference type="EMBL" id="KAL3639303.1"/>
    </source>
</evidence>
<dbReference type="Proteomes" id="UP001632038">
    <property type="component" value="Unassembled WGS sequence"/>
</dbReference>
<evidence type="ECO:0000313" key="3">
    <source>
        <dbReference type="Proteomes" id="UP001632038"/>
    </source>
</evidence>
<feature type="region of interest" description="Disordered" evidence="1">
    <location>
        <begin position="22"/>
        <end position="95"/>
    </location>
</feature>
<sequence length="95" mass="10411">MAFSALTSSVNLRAAPLSILKSRQPASAAAKSHHLSPRFRCLDNNKLANPKNPRINDRPQPKTRPTTPSTSLSPELISVRFPPRPIAGNRPDFCL</sequence>
<accession>A0ABD3DAX8</accession>
<gene>
    <name evidence="2" type="ORF">CASFOL_017210</name>
</gene>
<reference evidence="3" key="1">
    <citation type="journal article" date="2024" name="IScience">
        <title>Strigolactones Initiate the Formation of Haustorium-like Structures in Castilleja.</title>
        <authorList>
            <person name="Buerger M."/>
            <person name="Peterson D."/>
            <person name="Chory J."/>
        </authorList>
    </citation>
    <scope>NUCLEOTIDE SEQUENCE [LARGE SCALE GENOMIC DNA]</scope>
</reference>
<protein>
    <submittedName>
        <fullName evidence="2">Uncharacterized protein</fullName>
    </submittedName>
</protein>
<evidence type="ECO:0000256" key="1">
    <source>
        <dbReference type="SAM" id="MobiDB-lite"/>
    </source>
</evidence>